<feature type="region of interest" description="Disordered" evidence="2">
    <location>
        <begin position="1"/>
        <end position="88"/>
    </location>
</feature>
<dbReference type="EMBL" id="BFEA01000237">
    <property type="protein sequence ID" value="GBG76090.1"/>
    <property type="molecule type" value="Genomic_DNA"/>
</dbReference>
<feature type="region of interest" description="Disordered" evidence="2">
    <location>
        <begin position="700"/>
        <end position="818"/>
    </location>
</feature>
<evidence type="ECO:0000313" key="3">
    <source>
        <dbReference type="EMBL" id="GBG76090.1"/>
    </source>
</evidence>
<dbReference type="Gramene" id="GBG76090">
    <property type="protein sequence ID" value="GBG76090"/>
    <property type="gene ID" value="CBR_g21750"/>
</dbReference>
<feature type="compositionally biased region" description="Polar residues" evidence="2">
    <location>
        <begin position="1"/>
        <end position="16"/>
    </location>
</feature>
<gene>
    <name evidence="3" type="ORF">CBR_g21750</name>
</gene>
<feature type="compositionally biased region" description="Polar residues" evidence="2">
    <location>
        <begin position="140"/>
        <end position="154"/>
    </location>
</feature>
<feature type="compositionally biased region" description="Polar residues" evidence="2">
    <location>
        <begin position="702"/>
        <end position="720"/>
    </location>
</feature>
<feature type="compositionally biased region" description="Acidic residues" evidence="2">
    <location>
        <begin position="760"/>
        <end position="771"/>
    </location>
</feature>
<evidence type="ECO:0000256" key="1">
    <source>
        <dbReference type="SAM" id="Coils"/>
    </source>
</evidence>
<dbReference type="STRING" id="69332.A0A388L1A4"/>
<feature type="coiled-coil region" evidence="1">
    <location>
        <begin position="180"/>
        <end position="400"/>
    </location>
</feature>
<feature type="compositionally biased region" description="Polar residues" evidence="2">
    <location>
        <begin position="69"/>
        <end position="81"/>
    </location>
</feature>
<proteinExistence type="predicted"/>
<feature type="compositionally biased region" description="Polar residues" evidence="2">
    <location>
        <begin position="161"/>
        <end position="172"/>
    </location>
</feature>
<evidence type="ECO:0000256" key="2">
    <source>
        <dbReference type="SAM" id="MobiDB-lite"/>
    </source>
</evidence>
<accession>A0A388L1A4</accession>
<dbReference type="Proteomes" id="UP000265515">
    <property type="component" value="Unassembled WGS sequence"/>
</dbReference>
<dbReference type="OMA" id="THEDFMA"/>
<organism evidence="3 4">
    <name type="scientific">Chara braunii</name>
    <name type="common">Braun's stonewort</name>
    <dbReference type="NCBI Taxonomy" id="69332"/>
    <lineage>
        <taxon>Eukaryota</taxon>
        <taxon>Viridiplantae</taxon>
        <taxon>Streptophyta</taxon>
        <taxon>Charophyceae</taxon>
        <taxon>Charales</taxon>
        <taxon>Characeae</taxon>
        <taxon>Chara</taxon>
    </lineage>
</organism>
<feature type="coiled-coil region" evidence="1">
    <location>
        <begin position="444"/>
        <end position="570"/>
    </location>
</feature>
<keyword evidence="4" id="KW-1185">Reference proteome</keyword>
<feature type="region of interest" description="Disordered" evidence="2">
    <location>
        <begin position="140"/>
        <end position="172"/>
    </location>
</feature>
<protein>
    <submittedName>
        <fullName evidence="3">Uncharacterized protein</fullName>
    </submittedName>
</protein>
<keyword evidence="1" id="KW-0175">Coiled coil</keyword>
<feature type="compositionally biased region" description="Basic and acidic residues" evidence="2">
    <location>
        <begin position="746"/>
        <end position="759"/>
    </location>
</feature>
<sequence>MAVSVPSRQRVWSTPVANGFVNVPSASNGGNGQGNTNSRSGVSSDYDSGAVAGGGNNGDQNGVGMAGESATSSVCGSPSSDSRTRGGGYILDSVAMETSPSISVKAVVRSFSEPKYSDPKKSLSPPTTKANSLTSKMINSFSAKGSPTSLSKTVTAGHVTRPSSPASVESDGSTYSYMSVKRANQKIADLEIELKEVMSQLQRARQDVAKLSRELEQSHTAKGFVDAAANEATSTRAYVERELISTKKRVEELSRNLDATQAALIETAGEKVALERELVKKQREAVDTSRCLREALEALEDAETSKTAVHAELSEYRRALEDVQNQGTEKVATYRKALYEVDVERKEVMEQLDKLQGEFKSAREELRRREEVVEAQERELQKLREEHRDATSEMTMVKSLLNEMRESQKKQADSGVAVMTAELAATSTRQHEAEVAIVSLQDALRESRKEVTGVREKMMEVERRAADLEREKMALAEQTTLGTRRVEELLSKLASVQRGRVEMEDKAKAAENDVRNATEAEKKAKAALAEMENRYRMTLRDSETKAAILIRGWEERVMAAEAEVAAAKAKEAEVVAEMEVVRRELRAERGRGRSGSVSLALVEDGDASGASTELTKRLDESETEARALRVEVELLTNQIRELERRIADGKEKEKLWEEKARVAEDEIAELRVELQEAKQKESKAVSKLKEAEAAKRIAQETLLRSSKQQPSFAVDATQQGDEAKPAAELEQGTAGEAEEAAVLRTVVDRPPTRRDKENALEEEEEEEEEEGISPKVRRGVAASKPMYSPVGNPAANAAVEGGTERSVPHAAGKAARRRGRCFSRPRLCSKAATKKSSGCGCVVQ</sequence>
<name>A0A388L1A4_CHABU</name>
<evidence type="ECO:0000313" key="4">
    <source>
        <dbReference type="Proteomes" id="UP000265515"/>
    </source>
</evidence>
<reference evidence="3 4" key="1">
    <citation type="journal article" date="2018" name="Cell">
        <title>The Chara Genome: Secondary Complexity and Implications for Plant Terrestrialization.</title>
        <authorList>
            <person name="Nishiyama T."/>
            <person name="Sakayama H."/>
            <person name="Vries J.D."/>
            <person name="Buschmann H."/>
            <person name="Saint-Marcoux D."/>
            <person name="Ullrich K.K."/>
            <person name="Haas F.B."/>
            <person name="Vanderstraeten L."/>
            <person name="Becker D."/>
            <person name="Lang D."/>
            <person name="Vosolsobe S."/>
            <person name="Rombauts S."/>
            <person name="Wilhelmsson P.K.I."/>
            <person name="Janitza P."/>
            <person name="Kern R."/>
            <person name="Heyl A."/>
            <person name="Rumpler F."/>
            <person name="Villalobos L.I.A.C."/>
            <person name="Clay J.M."/>
            <person name="Skokan R."/>
            <person name="Toyoda A."/>
            <person name="Suzuki Y."/>
            <person name="Kagoshima H."/>
            <person name="Schijlen E."/>
            <person name="Tajeshwar N."/>
            <person name="Catarino B."/>
            <person name="Hetherington A.J."/>
            <person name="Saltykova A."/>
            <person name="Bonnot C."/>
            <person name="Breuninger H."/>
            <person name="Symeonidi A."/>
            <person name="Radhakrishnan G.V."/>
            <person name="Van Nieuwerburgh F."/>
            <person name="Deforce D."/>
            <person name="Chang C."/>
            <person name="Karol K.G."/>
            <person name="Hedrich R."/>
            <person name="Ulvskov P."/>
            <person name="Glockner G."/>
            <person name="Delwiche C.F."/>
            <person name="Petrasek J."/>
            <person name="Van de Peer Y."/>
            <person name="Friml J."/>
            <person name="Beilby M."/>
            <person name="Dolan L."/>
            <person name="Kohara Y."/>
            <person name="Sugano S."/>
            <person name="Fujiyama A."/>
            <person name="Delaux P.-M."/>
            <person name="Quint M."/>
            <person name="TheiBen G."/>
            <person name="Hagemann M."/>
            <person name="Harholt J."/>
            <person name="Dunand C."/>
            <person name="Zachgo S."/>
            <person name="Langdale J."/>
            <person name="Maumus F."/>
            <person name="Straeten D.V.D."/>
            <person name="Gould S.B."/>
            <person name="Rensing S.A."/>
        </authorList>
    </citation>
    <scope>NUCLEOTIDE SEQUENCE [LARGE SCALE GENOMIC DNA]</scope>
    <source>
        <strain evidence="3 4">S276</strain>
    </source>
</reference>
<comment type="caution">
    <text evidence="3">The sequence shown here is derived from an EMBL/GenBank/DDBJ whole genome shotgun (WGS) entry which is preliminary data.</text>
</comment>
<dbReference type="AlphaFoldDB" id="A0A388L1A4"/>